<comment type="caution">
    <text evidence="7">The sequence shown here is derived from an EMBL/GenBank/DDBJ whole genome shotgun (WGS) entry which is preliminary data.</text>
</comment>
<feature type="region of interest" description="Disordered" evidence="5">
    <location>
        <begin position="1"/>
        <end position="25"/>
    </location>
</feature>
<sequence length="130" mass="13779">MAPSPNLPTEAATQRAKKSGVGVRRSEKPPYSYIALIVMAIQASPTKRCTLSEIYQFLQQRFPSSEGRIRAGRTLCGTTSPSMSASSSCPKALADQGRDTTGPSTLLLSSCSRRARSADDPEGSAGSVRL</sequence>
<dbReference type="InterPro" id="IPR051770">
    <property type="entry name" value="Forkhead_box_regulator"/>
</dbReference>
<evidence type="ECO:0000256" key="2">
    <source>
        <dbReference type="ARBA" id="ARBA00023125"/>
    </source>
</evidence>
<dbReference type="SUPFAM" id="SSF46785">
    <property type="entry name" value="Winged helix' DNA-binding domain"/>
    <property type="match status" value="1"/>
</dbReference>
<dbReference type="STRING" id="400727.A0A2T7NHH0"/>
<evidence type="ECO:0000256" key="1">
    <source>
        <dbReference type="ARBA" id="ARBA00004123"/>
    </source>
</evidence>
<dbReference type="PANTHER" id="PTHR46262:SF2">
    <property type="entry name" value="FORKHEAD BOX PROTEIN BINIOU"/>
    <property type="match status" value="1"/>
</dbReference>
<evidence type="ECO:0000256" key="5">
    <source>
        <dbReference type="SAM" id="MobiDB-lite"/>
    </source>
</evidence>
<evidence type="ECO:0000259" key="6">
    <source>
        <dbReference type="PROSITE" id="PS50039"/>
    </source>
</evidence>
<dbReference type="AlphaFoldDB" id="A0A2T7NHH0"/>
<comment type="subcellular location">
    <subcellularLocation>
        <location evidence="1 4">Nucleus</location>
    </subcellularLocation>
</comment>
<evidence type="ECO:0000256" key="4">
    <source>
        <dbReference type="PROSITE-ProRule" id="PRU00089"/>
    </source>
</evidence>
<dbReference type="Pfam" id="PF00250">
    <property type="entry name" value="Forkhead"/>
    <property type="match status" value="1"/>
</dbReference>
<dbReference type="Proteomes" id="UP000245119">
    <property type="component" value="Linkage Group LG12"/>
</dbReference>
<dbReference type="EMBL" id="PZQS01000012">
    <property type="protein sequence ID" value="PVD20627.1"/>
    <property type="molecule type" value="Genomic_DNA"/>
</dbReference>
<protein>
    <recommendedName>
        <fullName evidence="6">Fork-head domain-containing protein</fullName>
    </recommendedName>
</protein>
<dbReference type="SMART" id="SM00339">
    <property type="entry name" value="FH"/>
    <property type="match status" value="1"/>
</dbReference>
<reference evidence="7 8" key="1">
    <citation type="submission" date="2018-04" db="EMBL/GenBank/DDBJ databases">
        <title>The genome of golden apple snail Pomacea canaliculata provides insight into stress tolerance and invasive adaptation.</title>
        <authorList>
            <person name="Liu C."/>
            <person name="Liu B."/>
            <person name="Ren Y."/>
            <person name="Zhang Y."/>
            <person name="Wang H."/>
            <person name="Li S."/>
            <person name="Jiang F."/>
            <person name="Yin L."/>
            <person name="Zhang G."/>
            <person name="Qian W."/>
            <person name="Fan W."/>
        </authorList>
    </citation>
    <scope>NUCLEOTIDE SEQUENCE [LARGE SCALE GENOMIC DNA]</scope>
    <source>
        <strain evidence="7">SZHN2017</strain>
        <tissue evidence="7">Muscle</tissue>
    </source>
</reference>
<dbReference type="InterPro" id="IPR001766">
    <property type="entry name" value="Fork_head_dom"/>
</dbReference>
<feature type="domain" description="Fork-head" evidence="6">
    <location>
        <begin position="28"/>
        <end position="130"/>
    </location>
</feature>
<dbReference type="GO" id="GO:0000981">
    <property type="term" value="F:DNA-binding transcription factor activity, RNA polymerase II-specific"/>
    <property type="evidence" value="ECO:0007669"/>
    <property type="project" value="TreeGrafter"/>
</dbReference>
<feature type="DNA-binding region" description="Fork-head" evidence="4">
    <location>
        <begin position="28"/>
        <end position="130"/>
    </location>
</feature>
<evidence type="ECO:0000256" key="3">
    <source>
        <dbReference type="ARBA" id="ARBA00023242"/>
    </source>
</evidence>
<dbReference type="Gene3D" id="1.10.10.10">
    <property type="entry name" value="Winged helix-like DNA-binding domain superfamily/Winged helix DNA-binding domain"/>
    <property type="match status" value="1"/>
</dbReference>
<proteinExistence type="predicted"/>
<name>A0A2T7NHH0_POMCA</name>
<dbReference type="InterPro" id="IPR036388">
    <property type="entry name" value="WH-like_DNA-bd_sf"/>
</dbReference>
<organism evidence="7 8">
    <name type="scientific">Pomacea canaliculata</name>
    <name type="common">Golden apple snail</name>
    <dbReference type="NCBI Taxonomy" id="400727"/>
    <lineage>
        <taxon>Eukaryota</taxon>
        <taxon>Metazoa</taxon>
        <taxon>Spiralia</taxon>
        <taxon>Lophotrochozoa</taxon>
        <taxon>Mollusca</taxon>
        <taxon>Gastropoda</taxon>
        <taxon>Caenogastropoda</taxon>
        <taxon>Architaenioglossa</taxon>
        <taxon>Ampullarioidea</taxon>
        <taxon>Ampullariidae</taxon>
        <taxon>Pomacea</taxon>
    </lineage>
</organism>
<evidence type="ECO:0000313" key="7">
    <source>
        <dbReference type="EMBL" id="PVD20627.1"/>
    </source>
</evidence>
<evidence type="ECO:0000313" key="8">
    <source>
        <dbReference type="Proteomes" id="UP000245119"/>
    </source>
</evidence>
<accession>A0A2T7NHH0</accession>
<dbReference type="PRINTS" id="PR00053">
    <property type="entry name" value="FORKHEAD"/>
</dbReference>
<dbReference type="GO" id="GO:0005634">
    <property type="term" value="C:nucleus"/>
    <property type="evidence" value="ECO:0007669"/>
    <property type="project" value="UniProtKB-SubCell"/>
</dbReference>
<dbReference type="PROSITE" id="PS50039">
    <property type="entry name" value="FORK_HEAD_3"/>
    <property type="match status" value="1"/>
</dbReference>
<gene>
    <name evidence="7" type="ORF">C0Q70_18785</name>
</gene>
<dbReference type="PANTHER" id="PTHR46262">
    <property type="entry name" value="FORKHEAD BOX PROTEIN BINIOU"/>
    <property type="match status" value="1"/>
</dbReference>
<dbReference type="InterPro" id="IPR018122">
    <property type="entry name" value="TF_fork_head_CS_1"/>
</dbReference>
<keyword evidence="3 4" id="KW-0539">Nucleus</keyword>
<feature type="region of interest" description="Disordered" evidence="5">
    <location>
        <begin position="77"/>
        <end position="130"/>
    </location>
</feature>
<keyword evidence="8" id="KW-1185">Reference proteome</keyword>
<dbReference type="OrthoDB" id="5954824at2759"/>
<dbReference type="GO" id="GO:0000978">
    <property type="term" value="F:RNA polymerase II cis-regulatory region sequence-specific DNA binding"/>
    <property type="evidence" value="ECO:0007669"/>
    <property type="project" value="TreeGrafter"/>
</dbReference>
<dbReference type="InterPro" id="IPR036390">
    <property type="entry name" value="WH_DNA-bd_sf"/>
</dbReference>
<dbReference type="PROSITE" id="PS00657">
    <property type="entry name" value="FORK_HEAD_1"/>
    <property type="match status" value="1"/>
</dbReference>
<keyword evidence="2 4" id="KW-0238">DNA-binding</keyword>
<dbReference type="GO" id="GO:0009887">
    <property type="term" value="P:animal organ morphogenesis"/>
    <property type="evidence" value="ECO:0007669"/>
    <property type="project" value="TreeGrafter"/>
</dbReference>